<evidence type="ECO:0000313" key="2">
    <source>
        <dbReference type="EMBL" id="MDQ0274005.1"/>
    </source>
</evidence>
<dbReference type="SUPFAM" id="SSF55383">
    <property type="entry name" value="Copper amine oxidase, domain N"/>
    <property type="match status" value="1"/>
</dbReference>
<evidence type="ECO:0000259" key="1">
    <source>
        <dbReference type="Pfam" id="PF07833"/>
    </source>
</evidence>
<dbReference type="Pfam" id="PF07833">
    <property type="entry name" value="Cu_amine_oxidN1"/>
    <property type="match status" value="1"/>
</dbReference>
<comment type="caution">
    <text evidence="2">The sequence shown here is derived from an EMBL/GenBank/DDBJ whole genome shotgun (WGS) entry which is preliminary data.</text>
</comment>
<name>A0ABU0ASK3_9FIRM</name>
<dbReference type="EMBL" id="JAUSTN010000001">
    <property type="protein sequence ID" value="MDQ0274005.1"/>
    <property type="molecule type" value="Genomic_DNA"/>
</dbReference>
<reference evidence="2 3" key="1">
    <citation type="submission" date="2023-07" db="EMBL/GenBank/DDBJ databases">
        <title>Genomic Encyclopedia of Type Strains, Phase IV (KMG-IV): sequencing the most valuable type-strain genomes for metagenomic binning, comparative biology and taxonomic classification.</title>
        <authorList>
            <person name="Goeker M."/>
        </authorList>
    </citation>
    <scope>NUCLEOTIDE SEQUENCE [LARGE SCALE GENOMIC DNA]</scope>
    <source>
        <strain evidence="2 3">DSM 22616</strain>
    </source>
</reference>
<protein>
    <recommendedName>
        <fullName evidence="1">Copper amine oxidase-like N-terminal domain-containing protein</fullName>
    </recommendedName>
</protein>
<dbReference type="RefSeq" id="WP_307494792.1">
    <property type="nucleotide sequence ID" value="NZ_JAUSTN010000001.1"/>
</dbReference>
<gene>
    <name evidence="2" type="ORF">J2S72_000001</name>
</gene>
<dbReference type="InterPro" id="IPR036582">
    <property type="entry name" value="Mao_N_sf"/>
</dbReference>
<keyword evidence="3" id="KW-1185">Reference proteome</keyword>
<dbReference type="InterPro" id="IPR012854">
    <property type="entry name" value="Cu_amine_oxidase-like_N"/>
</dbReference>
<accession>A0ABU0ASK3</accession>
<sequence length="422" mass="48428">MNKRILKLILIPVLIFSIIEKTYGEDNQQFKITVNKNKIQMNQNSGYPYIAKGNRTMVPLRVVSENMGFKVDWKSETQEITMTNSGLGRNLNLQIGNTKASLNGKEINIDQTGIIAPIIRGDRTYVPLRFIAENMGYKVDYKKENNLHQIAIYLANQSNQAKGDLSEDQLLNLTFKRIKERYETWDRPGDNSAIVSGRIASRPVKGEYPGKVSDKWVAPDLWLNYCDPWNNDFFTKTIAPWAFQLNNHNDFKNAPDDWQMAIELIDQRFSPYIKHIDAKKLGHQYIKDGKCVGKSGKIHDSGFAGDYLKEWAKDTYAVAGLEDLFVGNPENYNFLKTKGKDELLAPAMGDLIRYKLIVREGEEEHAYEFDVRYMFLTTEKTLNRITDPAIRAAIKTHFQGNGNYKNNNRGLGSEIFNIKQLY</sequence>
<dbReference type="Gene3D" id="3.30.457.10">
    <property type="entry name" value="Copper amine oxidase-like, N-terminal domain"/>
    <property type="match status" value="1"/>
</dbReference>
<feature type="domain" description="Copper amine oxidase-like N-terminal" evidence="1">
    <location>
        <begin position="34"/>
        <end position="148"/>
    </location>
</feature>
<evidence type="ECO:0000313" key="3">
    <source>
        <dbReference type="Proteomes" id="UP001236559"/>
    </source>
</evidence>
<proteinExistence type="predicted"/>
<organism evidence="2 3">
    <name type="scientific">Peptoniphilus koenoeneniae</name>
    <dbReference type="NCBI Taxonomy" id="507751"/>
    <lineage>
        <taxon>Bacteria</taxon>
        <taxon>Bacillati</taxon>
        <taxon>Bacillota</taxon>
        <taxon>Tissierellia</taxon>
        <taxon>Tissierellales</taxon>
        <taxon>Peptoniphilaceae</taxon>
        <taxon>Peptoniphilus</taxon>
    </lineage>
</organism>
<dbReference type="Proteomes" id="UP001236559">
    <property type="component" value="Unassembled WGS sequence"/>
</dbReference>